<sequence length="119" mass="13943">MRNFESGATRDSEGDKLDYEGFISPLVLRRYAQYMHGHRKQADGSFRDSDNWQKGIPWHVYVKSLVRHTMDLWWLHRRASEVSEVVRASATCKNAFEDLLCAIMFNSMGLLYELQRKGK</sequence>
<accession>A0A0F9FMM7</accession>
<name>A0A0F9FMM7_9ZZZZ</name>
<evidence type="ECO:0000313" key="1">
    <source>
        <dbReference type="EMBL" id="KKL58550.1"/>
    </source>
</evidence>
<gene>
    <name evidence="1" type="ORF">LCGC14_2224230</name>
</gene>
<dbReference type="AlphaFoldDB" id="A0A0F9FMM7"/>
<dbReference type="EMBL" id="LAZR01029784">
    <property type="protein sequence ID" value="KKL58550.1"/>
    <property type="molecule type" value="Genomic_DNA"/>
</dbReference>
<organism evidence="1">
    <name type="scientific">marine sediment metagenome</name>
    <dbReference type="NCBI Taxonomy" id="412755"/>
    <lineage>
        <taxon>unclassified sequences</taxon>
        <taxon>metagenomes</taxon>
        <taxon>ecological metagenomes</taxon>
    </lineage>
</organism>
<proteinExistence type="predicted"/>
<evidence type="ECO:0008006" key="2">
    <source>
        <dbReference type="Google" id="ProtNLM"/>
    </source>
</evidence>
<protein>
    <recommendedName>
        <fullName evidence="2">dATP/dGTP diphosphohydrolase N-terminal domain-containing protein</fullName>
    </recommendedName>
</protein>
<comment type="caution">
    <text evidence="1">The sequence shown here is derived from an EMBL/GenBank/DDBJ whole genome shotgun (WGS) entry which is preliminary data.</text>
</comment>
<reference evidence="1" key="1">
    <citation type="journal article" date="2015" name="Nature">
        <title>Complex archaea that bridge the gap between prokaryotes and eukaryotes.</title>
        <authorList>
            <person name="Spang A."/>
            <person name="Saw J.H."/>
            <person name="Jorgensen S.L."/>
            <person name="Zaremba-Niedzwiedzka K."/>
            <person name="Martijn J."/>
            <person name="Lind A.E."/>
            <person name="van Eijk R."/>
            <person name="Schleper C."/>
            <person name="Guy L."/>
            <person name="Ettema T.J."/>
        </authorList>
    </citation>
    <scope>NUCLEOTIDE SEQUENCE</scope>
</reference>